<keyword evidence="2" id="KW-0732">Signal</keyword>
<feature type="signal peptide" evidence="2">
    <location>
        <begin position="1"/>
        <end position="25"/>
    </location>
</feature>
<evidence type="ECO:0000313" key="3">
    <source>
        <dbReference type="Proteomes" id="UP001652582"/>
    </source>
</evidence>
<gene>
    <name evidence="4" type="primary">LOC112056705</name>
</gene>
<accession>A0ABM3M1S6</accession>
<keyword evidence="3" id="KW-1185">Reference proteome</keyword>
<feature type="chain" id="PRO_5045822462" evidence="2">
    <location>
        <begin position="26"/>
        <end position="495"/>
    </location>
</feature>
<dbReference type="PANTHER" id="PTHR24023:SF1112">
    <property type="entry name" value="COL_CUTICLE_N DOMAIN-CONTAINING PROTEIN-RELATED"/>
    <property type="match status" value="1"/>
</dbReference>
<feature type="compositionally biased region" description="Low complexity" evidence="1">
    <location>
        <begin position="120"/>
        <end position="151"/>
    </location>
</feature>
<feature type="region of interest" description="Disordered" evidence="1">
    <location>
        <begin position="361"/>
        <end position="470"/>
    </location>
</feature>
<feature type="region of interest" description="Disordered" evidence="1">
    <location>
        <begin position="50"/>
        <end position="158"/>
    </location>
</feature>
<dbReference type="InterPro" id="IPR008160">
    <property type="entry name" value="Collagen"/>
</dbReference>
<dbReference type="PANTHER" id="PTHR24023">
    <property type="entry name" value="COLLAGEN ALPHA"/>
    <property type="match status" value="1"/>
</dbReference>
<feature type="region of interest" description="Disordered" evidence="1">
    <location>
        <begin position="222"/>
        <end position="269"/>
    </location>
</feature>
<dbReference type="InterPro" id="IPR050149">
    <property type="entry name" value="Collagen_superfamily"/>
</dbReference>
<evidence type="ECO:0000313" key="4">
    <source>
        <dbReference type="RefSeq" id="XP_052745319.1"/>
    </source>
</evidence>
<protein>
    <submittedName>
        <fullName evidence="4">Collagen alpha-1(XXVII) chain-like isoform X1</fullName>
    </submittedName>
</protein>
<evidence type="ECO:0000256" key="2">
    <source>
        <dbReference type="SAM" id="SignalP"/>
    </source>
</evidence>
<name>A0ABM3M1S6_BICAN</name>
<proteinExistence type="predicted"/>
<dbReference type="Proteomes" id="UP001652582">
    <property type="component" value="Chromosome 25"/>
</dbReference>
<sequence>MEGKANTVIRLLFVAALVPIGGVVTEQEQTSEWVSPLPALEYATRYMSPLKPLRPPQEPPLRHKRQTSKITNDVIVLRGPPGSIGPPGSQGNRGYDGQKGDKGDSGQLILKDNEFGVTGPKGLMGEKGPPGPKGLMGEKGPPGPKGLMGEKGPPGPKGYPGPRGVPGDNDLCRCDCNIYLPSIHKGGSKEDPSLRRRRSSAARACAAPGCCEPECFARRSRRETSTFTGPKGYPGAKGEPGDVGPPGRKGAKGYREGGSGTSFVELPGRKGLRGPTGWNGYLGAQGIQGEPGPQGFSGVCEYEYYCKRYGPEKKAHNRFKLEEDPSLRRRRSSAARACAAPGCCEPECFARRSRRNAESFLDLPRGLPGPDGEKGLIGLPGLPGLRGEPGSPSFYSPGAPGDIGYKGFMGKSGPRGYPGPRGPKGERGDCGPNCCKTAFGPSGTEDREDGEGVKRAGQDKGVTRENPENTSDINYYQFYVEITLENRTFTVSKHL</sequence>
<dbReference type="RefSeq" id="XP_052745319.1">
    <property type="nucleotide sequence ID" value="XM_052889359.1"/>
</dbReference>
<reference evidence="4" key="1">
    <citation type="submission" date="2025-08" db="UniProtKB">
        <authorList>
            <consortium name="RefSeq"/>
        </authorList>
    </citation>
    <scope>IDENTIFICATION</scope>
</reference>
<feature type="compositionally biased region" description="Basic and acidic residues" evidence="1">
    <location>
        <begin position="450"/>
        <end position="467"/>
    </location>
</feature>
<dbReference type="Pfam" id="PF01391">
    <property type="entry name" value="Collagen"/>
    <property type="match status" value="2"/>
</dbReference>
<organism evidence="3 4">
    <name type="scientific">Bicyclus anynana</name>
    <name type="common">Squinting bush brown butterfly</name>
    <dbReference type="NCBI Taxonomy" id="110368"/>
    <lineage>
        <taxon>Eukaryota</taxon>
        <taxon>Metazoa</taxon>
        <taxon>Ecdysozoa</taxon>
        <taxon>Arthropoda</taxon>
        <taxon>Hexapoda</taxon>
        <taxon>Insecta</taxon>
        <taxon>Pterygota</taxon>
        <taxon>Neoptera</taxon>
        <taxon>Endopterygota</taxon>
        <taxon>Lepidoptera</taxon>
        <taxon>Glossata</taxon>
        <taxon>Ditrysia</taxon>
        <taxon>Papilionoidea</taxon>
        <taxon>Nymphalidae</taxon>
        <taxon>Satyrinae</taxon>
        <taxon>Satyrini</taxon>
        <taxon>Mycalesina</taxon>
        <taxon>Bicyclus</taxon>
    </lineage>
</organism>
<evidence type="ECO:0000256" key="1">
    <source>
        <dbReference type="SAM" id="MobiDB-lite"/>
    </source>
</evidence>
<dbReference type="GeneID" id="112056705"/>
<feature type="compositionally biased region" description="Low complexity" evidence="1">
    <location>
        <begin position="376"/>
        <end position="392"/>
    </location>
</feature>